<comment type="caution">
    <text evidence="1">The sequence shown here is derived from an EMBL/GenBank/DDBJ whole genome shotgun (WGS) entry which is preliminary data.</text>
</comment>
<dbReference type="EMBL" id="JBANQN010000010">
    <property type="protein sequence ID" value="KAK6777553.1"/>
    <property type="molecule type" value="Genomic_DNA"/>
</dbReference>
<sequence>MRDIEELLTEEGWDFVTLQDALSEYVVEHIRVKMGSLKLGELGDKPWWTMSITGKFNVKSAWDLCCFIPVKESIDHLFLTGEVAAKIWNHYFRVAGLLGPIHNLKQTIRRFTGAHKLLQYQYCETDSSSCKLVEVQY</sequence>
<evidence type="ECO:0000313" key="1">
    <source>
        <dbReference type="EMBL" id="KAK6777553.1"/>
    </source>
</evidence>
<evidence type="ECO:0000313" key="2">
    <source>
        <dbReference type="Proteomes" id="UP001371456"/>
    </source>
</evidence>
<reference evidence="1 2" key="1">
    <citation type="submission" date="2024-02" db="EMBL/GenBank/DDBJ databases">
        <title>de novo genome assembly of Solanum bulbocastanum strain 11H21.</title>
        <authorList>
            <person name="Hosaka A.J."/>
        </authorList>
    </citation>
    <scope>NUCLEOTIDE SEQUENCE [LARGE SCALE GENOMIC DNA]</scope>
    <source>
        <tissue evidence="1">Young leaves</tissue>
    </source>
</reference>
<dbReference type="Proteomes" id="UP001371456">
    <property type="component" value="Unassembled WGS sequence"/>
</dbReference>
<proteinExistence type="predicted"/>
<organism evidence="1 2">
    <name type="scientific">Solanum bulbocastanum</name>
    <name type="common">Wild potato</name>
    <dbReference type="NCBI Taxonomy" id="147425"/>
    <lineage>
        <taxon>Eukaryota</taxon>
        <taxon>Viridiplantae</taxon>
        <taxon>Streptophyta</taxon>
        <taxon>Embryophyta</taxon>
        <taxon>Tracheophyta</taxon>
        <taxon>Spermatophyta</taxon>
        <taxon>Magnoliopsida</taxon>
        <taxon>eudicotyledons</taxon>
        <taxon>Gunneridae</taxon>
        <taxon>Pentapetalae</taxon>
        <taxon>asterids</taxon>
        <taxon>lamiids</taxon>
        <taxon>Solanales</taxon>
        <taxon>Solanaceae</taxon>
        <taxon>Solanoideae</taxon>
        <taxon>Solaneae</taxon>
        <taxon>Solanum</taxon>
    </lineage>
</organism>
<keyword evidence="2" id="KW-1185">Reference proteome</keyword>
<protein>
    <submittedName>
        <fullName evidence="1">Uncharacterized protein</fullName>
    </submittedName>
</protein>
<gene>
    <name evidence="1" type="ORF">RDI58_024270</name>
</gene>
<accession>A0AAN8Y5F9</accession>
<name>A0AAN8Y5F9_SOLBU</name>
<dbReference type="AlphaFoldDB" id="A0AAN8Y5F9"/>